<reference evidence="1 2" key="1">
    <citation type="journal article" date="2019" name="Commun. Biol.">
        <title>The bagworm genome reveals a unique fibroin gene that provides high tensile strength.</title>
        <authorList>
            <person name="Kono N."/>
            <person name="Nakamura H."/>
            <person name="Ohtoshi R."/>
            <person name="Tomita M."/>
            <person name="Numata K."/>
            <person name="Arakawa K."/>
        </authorList>
    </citation>
    <scope>NUCLEOTIDE SEQUENCE [LARGE SCALE GENOMIC DNA]</scope>
</reference>
<name>A0A4C1W1B4_EUMVA</name>
<gene>
    <name evidence="1" type="ORF">EVAR_24774_1</name>
</gene>
<protein>
    <submittedName>
        <fullName evidence="1">Uncharacterized protein</fullName>
    </submittedName>
</protein>
<comment type="caution">
    <text evidence="1">The sequence shown here is derived from an EMBL/GenBank/DDBJ whole genome shotgun (WGS) entry which is preliminary data.</text>
</comment>
<organism evidence="1 2">
    <name type="scientific">Eumeta variegata</name>
    <name type="common">Bagworm moth</name>
    <name type="synonym">Eumeta japonica</name>
    <dbReference type="NCBI Taxonomy" id="151549"/>
    <lineage>
        <taxon>Eukaryota</taxon>
        <taxon>Metazoa</taxon>
        <taxon>Ecdysozoa</taxon>
        <taxon>Arthropoda</taxon>
        <taxon>Hexapoda</taxon>
        <taxon>Insecta</taxon>
        <taxon>Pterygota</taxon>
        <taxon>Neoptera</taxon>
        <taxon>Endopterygota</taxon>
        <taxon>Lepidoptera</taxon>
        <taxon>Glossata</taxon>
        <taxon>Ditrysia</taxon>
        <taxon>Tineoidea</taxon>
        <taxon>Psychidae</taxon>
        <taxon>Oiketicinae</taxon>
        <taxon>Eumeta</taxon>
    </lineage>
</organism>
<dbReference type="Proteomes" id="UP000299102">
    <property type="component" value="Unassembled WGS sequence"/>
</dbReference>
<keyword evidence="2" id="KW-1185">Reference proteome</keyword>
<sequence>MNINVNGTNRLAIARLVNTTNIIPIPSTQRTGSIEARLVRMLRERHVGQFRVLPCGAWSCSHDLSQVQLEAAFLAITLLTAHRAAIVTRRSTCSHTYVNTCVRAHVSRVYVLKRPRGRRPITRARLAAGRRACPLSRAP</sequence>
<accession>A0A4C1W1B4</accession>
<evidence type="ECO:0000313" key="2">
    <source>
        <dbReference type="Proteomes" id="UP000299102"/>
    </source>
</evidence>
<dbReference type="EMBL" id="BGZK01000460">
    <property type="protein sequence ID" value="GBP44861.1"/>
    <property type="molecule type" value="Genomic_DNA"/>
</dbReference>
<evidence type="ECO:0000313" key="1">
    <source>
        <dbReference type="EMBL" id="GBP44861.1"/>
    </source>
</evidence>
<dbReference type="AlphaFoldDB" id="A0A4C1W1B4"/>
<proteinExistence type="predicted"/>